<feature type="domain" description="Mur ligase central" evidence="9">
    <location>
        <begin position="65"/>
        <end position="189"/>
    </location>
</feature>
<dbReference type="Pfam" id="PF08245">
    <property type="entry name" value="Mur_ligase_M"/>
    <property type="match status" value="1"/>
</dbReference>
<comment type="catalytic activity">
    <reaction evidence="7">
        <text>UDP-N-acetyl-alpha-D-muramoyl-L-alanine + D-glutamate + ATP = UDP-N-acetyl-alpha-D-muramoyl-L-alanyl-D-glutamate + ADP + phosphate + H(+)</text>
        <dbReference type="Rhea" id="RHEA:16429"/>
        <dbReference type="ChEBI" id="CHEBI:15378"/>
        <dbReference type="ChEBI" id="CHEBI:29986"/>
        <dbReference type="ChEBI" id="CHEBI:30616"/>
        <dbReference type="ChEBI" id="CHEBI:43474"/>
        <dbReference type="ChEBI" id="CHEBI:83898"/>
        <dbReference type="ChEBI" id="CHEBI:83900"/>
        <dbReference type="ChEBI" id="CHEBI:456216"/>
        <dbReference type="EC" id="6.3.2.9"/>
    </reaction>
</comment>
<dbReference type="SUPFAM" id="SSF53244">
    <property type="entry name" value="MurD-like peptide ligases, peptide-binding domain"/>
    <property type="match status" value="1"/>
</dbReference>
<dbReference type="GO" id="GO:0071555">
    <property type="term" value="P:cell wall organization"/>
    <property type="evidence" value="ECO:0007669"/>
    <property type="project" value="UniProtKB-KW"/>
</dbReference>
<dbReference type="GO" id="GO:0005524">
    <property type="term" value="F:ATP binding"/>
    <property type="evidence" value="ECO:0007669"/>
    <property type="project" value="UniProtKB-KW"/>
</dbReference>
<evidence type="ECO:0000256" key="6">
    <source>
        <dbReference type="ARBA" id="ARBA00022840"/>
    </source>
</evidence>
<evidence type="ECO:0000256" key="5">
    <source>
        <dbReference type="ARBA" id="ARBA00022741"/>
    </source>
</evidence>
<dbReference type="InterPro" id="IPR005762">
    <property type="entry name" value="MurD"/>
</dbReference>
<evidence type="ECO:0000256" key="2">
    <source>
        <dbReference type="ARBA" id="ARBA00004752"/>
    </source>
</evidence>
<comment type="pathway">
    <text evidence="2 7">Cell wall biogenesis; peptidoglycan biosynthesis.</text>
</comment>
<keyword evidence="3" id="KW-0963">Cytoplasm</keyword>
<dbReference type="GO" id="GO:0051301">
    <property type="term" value="P:cell division"/>
    <property type="evidence" value="ECO:0007669"/>
    <property type="project" value="UniProtKB-KW"/>
</dbReference>
<evidence type="ECO:0000259" key="8">
    <source>
        <dbReference type="Pfam" id="PF02875"/>
    </source>
</evidence>
<dbReference type="UniPathway" id="UPA00219"/>
<evidence type="ECO:0000256" key="1">
    <source>
        <dbReference type="ARBA" id="ARBA00004496"/>
    </source>
</evidence>
<dbReference type="SUPFAM" id="SSF53623">
    <property type="entry name" value="MurD-like peptide ligases, catalytic domain"/>
    <property type="match status" value="1"/>
</dbReference>
<evidence type="ECO:0000256" key="3">
    <source>
        <dbReference type="ARBA" id="ARBA00022490"/>
    </source>
</evidence>
<comment type="subcellular location">
    <subcellularLocation>
        <location evidence="1 7">Cytoplasm</location>
    </subcellularLocation>
</comment>
<evidence type="ECO:0000313" key="11">
    <source>
        <dbReference type="Proteomes" id="UP000177195"/>
    </source>
</evidence>
<keyword evidence="5" id="KW-0547">Nucleotide-binding</keyword>
<dbReference type="InterPro" id="IPR036615">
    <property type="entry name" value="Mur_ligase_C_dom_sf"/>
</dbReference>
<dbReference type="GO" id="GO:0005737">
    <property type="term" value="C:cytoplasm"/>
    <property type="evidence" value="ECO:0007669"/>
    <property type="project" value="UniProtKB-SubCell"/>
</dbReference>
<gene>
    <name evidence="10" type="ORF">A3I25_01605</name>
</gene>
<dbReference type="InterPro" id="IPR013221">
    <property type="entry name" value="Mur_ligase_cen"/>
</dbReference>
<dbReference type="GO" id="GO:0008360">
    <property type="term" value="P:regulation of cell shape"/>
    <property type="evidence" value="ECO:0007669"/>
    <property type="project" value="UniProtKB-KW"/>
</dbReference>
<dbReference type="EMBL" id="MFVN01000014">
    <property type="protein sequence ID" value="OGI97319.1"/>
    <property type="molecule type" value="Genomic_DNA"/>
</dbReference>
<keyword evidence="7" id="KW-0133">Cell shape</keyword>
<dbReference type="GO" id="GO:0009252">
    <property type="term" value="P:peptidoglycan biosynthetic process"/>
    <property type="evidence" value="ECO:0007669"/>
    <property type="project" value="UniProtKB-UniPathway"/>
</dbReference>
<keyword evidence="7" id="KW-0131">Cell cycle</keyword>
<dbReference type="NCBIfam" id="TIGR01087">
    <property type="entry name" value="murD"/>
    <property type="match status" value="1"/>
</dbReference>
<organism evidence="10 11">
    <name type="scientific">Candidatus Nomurabacteria bacterium RIFCSPLOWO2_02_FULL_42_17</name>
    <dbReference type="NCBI Taxonomy" id="1801789"/>
    <lineage>
        <taxon>Bacteria</taxon>
        <taxon>Candidatus Nomuraibacteriota</taxon>
    </lineage>
</organism>
<keyword evidence="7" id="KW-0573">Peptidoglycan synthesis</keyword>
<proteinExistence type="predicted"/>
<comment type="caution">
    <text evidence="10">The sequence shown here is derived from an EMBL/GenBank/DDBJ whole genome shotgun (WGS) entry which is preliminary data.</text>
</comment>
<reference evidence="10 11" key="1">
    <citation type="journal article" date="2016" name="Nat. Commun.">
        <title>Thousands of microbial genomes shed light on interconnected biogeochemical processes in an aquifer system.</title>
        <authorList>
            <person name="Anantharaman K."/>
            <person name="Brown C.T."/>
            <person name="Hug L.A."/>
            <person name="Sharon I."/>
            <person name="Castelle C.J."/>
            <person name="Probst A.J."/>
            <person name="Thomas B.C."/>
            <person name="Singh A."/>
            <person name="Wilkins M.J."/>
            <person name="Karaoz U."/>
            <person name="Brodie E.L."/>
            <person name="Williams K.H."/>
            <person name="Hubbard S.S."/>
            <person name="Banfield J.F."/>
        </authorList>
    </citation>
    <scope>NUCLEOTIDE SEQUENCE [LARGE SCALE GENOMIC DNA]</scope>
</reference>
<dbReference type="EC" id="6.3.2.9" evidence="7"/>
<evidence type="ECO:0000259" key="9">
    <source>
        <dbReference type="Pfam" id="PF08245"/>
    </source>
</evidence>
<protein>
    <recommendedName>
        <fullName evidence="7">UDP-N-acetylmuramoylalanine--D-glutamate ligase</fullName>
        <ecNumber evidence="7">6.3.2.9</ecNumber>
    </recommendedName>
</protein>
<name>A0A1F6XT57_9BACT</name>
<dbReference type="Gene3D" id="3.40.1190.10">
    <property type="entry name" value="Mur-like, catalytic domain"/>
    <property type="match status" value="1"/>
</dbReference>
<evidence type="ECO:0000313" key="10">
    <source>
        <dbReference type="EMBL" id="OGI97319.1"/>
    </source>
</evidence>
<dbReference type="Gene3D" id="3.40.50.720">
    <property type="entry name" value="NAD(P)-binding Rossmann-like Domain"/>
    <property type="match status" value="1"/>
</dbReference>
<dbReference type="InterPro" id="IPR004101">
    <property type="entry name" value="Mur_ligase_C"/>
</dbReference>
<dbReference type="Pfam" id="PF02875">
    <property type="entry name" value="Mur_ligase_C"/>
    <property type="match status" value="1"/>
</dbReference>
<sequence length="415" mass="47295">QKVNFVFGRHRMEDFKKNDLIVFNAGVPFNSPWVKLAIKLKKEIVNDLKLFLEHPVNKKIKYIGITGTRGKTTTATWTNYLLPKSILGGNIPGHNPLEILKKTGKSARAGGPFVLELSSFQLEFSAPNPPPHIAIITNFSNDHLNRYGTLSNYFKIKARILKNQTNRDFLILNADDPYTKKFLSLKPRACIYFFSLLPLPRNRAGIFVCENKIFFQEHGYTRKIGQTPNLPEISLVNFLRAALAARLYGSSWKNIFKRARSLPSIPFRQEEVLRNRHWTVINDSAATSPDATLAALKSFGKLPNLVLICGGTDKKLDFGELAREIARTIPLRRLFLFNGSATKKLIIELRKNGYLKNKKMAIFDSLQKIIRAVRKLKNGLVLFSPASASFEKFRNEFDRGEKFNRIVRVGFKDKK</sequence>
<dbReference type="InterPro" id="IPR036565">
    <property type="entry name" value="Mur-like_cat_sf"/>
</dbReference>
<dbReference type="AlphaFoldDB" id="A0A1F6XT57"/>
<feature type="domain" description="Mur ligase C-terminal" evidence="8">
    <location>
        <begin position="271"/>
        <end position="384"/>
    </location>
</feature>
<keyword evidence="4 10" id="KW-0436">Ligase</keyword>
<evidence type="ECO:0000256" key="4">
    <source>
        <dbReference type="ARBA" id="ARBA00022598"/>
    </source>
</evidence>
<dbReference type="Gene3D" id="3.90.190.20">
    <property type="entry name" value="Mur ligase, C-terminal domain"/>
    <property type="match status" value="1"/>
</dbReference>
<keyword evidence="7" id="KW-0961">Cell wall biogenesis/degradation</keyword>
<comment type="function">
    <text evidence="7">Cell wall formation. Catalyzes the addition of glutamate to the nucleotide precursor UDP-N-acetylmuramoyl-L-alanine (UMA).</text>
</comment>
<keyword evidence="7" id="KW-0132">Cell division</keyword>
<feature type="non-terminal residue" evidence="10">
    <location>
        <position position="1"/>
    </location>
</feature>
<keyword evidence="6" id="KW-0067">ATP-binding</keyword>
<dbReference type="PANTHER" id="PTHR43692:SF1">
    <property type="entry name" value="UDP-N-ACETYLMURAMOYLALANINE--D-GLUTAMATE LIGASE"/>
    <property type="match status" value="1"/>
</dbReference>
<evidence type="ECO:0000256" key="7">
    <source>
        <dbReference type="RuleBase" id="RU003664"/>
    </source>
</evidence>
<dbReference type="PANTHER" id="PTHR43692">
    <property type="entry name" value="UDP-N-ACETYLMURAMOYLALANINE--D-GLUTAMATE LIGASE"/>
    <property type="match status" value="1"/>
</dbReference>
<dbReference type="Proteomes" id="UP000177195">
    <property type="component" value="Unassembled WGS sequence"/>
</dbReference>
<dbReference type="GO" id="GO:0008764">
    <property type="term" value="F:UDP-N-acetylmuramoylalanine-D-glutamate ligase activity"/>
    <property type="evidence" value="ECO:0007669"/>
    <property type="project" value="UniProtKB-EC"/>
</dbReference>
<accession>A0A1F6XT57</accession>